<proteinExistence type="predicted"/>
<evidence type="ECO:0000313" key="1">
    <source>
        <dbReference type="EMBL" id="KAD6794381.1"/>
    </source>
</evidence>
<organism evidence="1 2">
    <name type="scientific">Mikania micrantha</name>
    <name type="common">bitter vine</name>
    <dbReference type="NCBI Taxonomy" id="192012"/>
    <lineage>
        <taxon>Eukaryota</taxon>
        <taxon>Viridiplantae</taxon>
        <taxon>Streptophyta</taxon>
        <taxon>Embryophyta</taxon>
        <taxon>Tracheophyta</taxon>
        <taxon>Spermatophyta</taxon>
        <taxon>Magnoliopsida</taxon>
        <taxon>eudicotyledons</taxon>
        <taxon>Gunneridae</taxon>
        <taxon>Pentapetalae</taxon>
        <taxon>asterids</taxon>
        <taxon>campanulids</taxon>
        <taxon>Asterales</taxon>
        <taxon>Asteraceae</taxon>
        <taxon>Asteroideae</taxon>
        <taxon>Heliantheae alliance</taxon>
        <taxon>Eupatorieae</taxon>
        <taxon>Mikania</taxon>
    </lineage>
</organism>
<keyword evidence="2" id="KW-1185">Reference proteome</keyword>
<accession>A0A5N6PLC0</accession>
<reference evidence="1 2" key="1">
    <citation type="submission" date="2019-05" db="EMBL/GenBank/DDBJ databases">
        <title>Mikania micrantha, genome provides insights into the molecular mechanism of rapid growth.</title>
        <authorList>
            <person name="Liu B."/>
        </authorList>
    </citation>
    <scope>NUCLEOTIDE SEQUENCE [LARGE SCALE GENOMIC DNA]</scope>
    <source>
        <strain evidence="1">NLD-2019</strain>
        <tissue evidence="1">Leaf</tissue>
    </source>
</reference>
<dbReference type="EMBL" id="SZYD01000003">
    <property type="protein sequence ID" value="KAD6794381.1"/>
    <property type="molecule type" value="Genomic_DNA"/>
</dbReference>
<dbReference type="AlphaFoldDB" id="A0A5N6PLC0"/>
<dbReference type="Proteomes" id="UP000326396">
    <property type="component" value="Linkage Group LG11"/>
</dbReference>
<name>A0A5N6PLC0_9ASTR</name>
<gene>
    <name evidence="1" type="ORF">E3N88_05277</name>
</gene>
<sequence length="122" mass="13339">MALCRPAATPMDPSTKLIQLHQYIEIALLQLHHQQLPEPNYRCIQVAGRWSRPQQLATRRTQVAGGSPVAAIGGGCSLAGWSRPMTQVAHLLDGVAHWIRVTDLRELGGREGKLARCAGSRL</sequence>
<evidence type="ECO:0000313" key="2">
    <source>
        <dbReference type="Proteomes" id="UP000326396"/>
    </source>
</evidence>
<protein>
    <submittedName>
        <fullName evidence="1">Uncharacterized protein</fullName>
    </submittedName>
</protein>
<comment type="caution">
    <text evidence="1">The sequence shown here is derived from an EMBL/GenBank/DDBJ whole genome shotgun (WGS) entry which is preliminary data.</text>
</comment>